<dbReference type="AlphaFoldDB" id="A0A9P1N5U6"/>
<evidence type="ECO:0000256" key="1">
    <source>
        <dbReference type="SAM" id="Coils"/>
    </source>
</evidence>
<feature type="compositionally biased region" description="Basic and acidic residues" evidence="2">
    <location>
        <begin position="442"/>
        <end position="453"/>
    </location>
</feature>
<evidence type="ECO:0008006" key="7">
    <source>
        <dbReference type="Google" id="ProtNLM"/>
    </source>
</evidence>
<organism evidence="5 6">
    <name type="scientific">Caenorhabditis angaria</name>
    <dbReference type="NCBI Taxonomy" id="860376"/>
    <lineage>
        <taxon>Eukaryota</taxon>
        <taxon>Metazoa</taxon>
        <taxon>Ecdysozoa</taxon>
        <taxon>Nematoda</taxon>
        <taxon>Chromadorea</taxon>
        <taxon>Rhabditida</taxon>
        <taxon>Rhabditina</taxon>
        <taxon>Rhabditomorpha</taxon>
        <taxon>Rhabditoidea</taxon>
        <taxon>Rhabditidae</taxon>
        <taxon>Peloderinae</taxon>
        <taxon>Caenorhabditis</taxon>
    </lineage>
</organism>
<accession>A0A9P1N5U6</accession>
<name>A0A9P1N5U6_9PELO</name>
<evidence type="ECO:0000256" key="2">
    <source>
        <dbReference type="SAM" id="MobiDB-lite"/>
    </source>
</evidence>
<feature type="compositionally biased region" description="Low complexity" evidence="2">
    <location>
        <begin position="385"/>
        <end position="396"/>
    </location>
</feature>
<keyword evidence="1" id="KW-0175">Coiled coil</keyword>
<protein>
    <recommendedName>
        <fullName evidence="7">NADAR domain-containing protein</fullName>
    </recommendedName>
</protein>
<feature type="compositionally biased region" description="Basic and acidic residues" evidence="2">
    <location>
        <begin position="835"/>
        <end position="850"/>
    </location>
</feature>
<feature type="compositionally biased region" description="Low complexity" evidence="2">
    <location>
        <begin position="795"/>
        <end position="834"/>
    </location>
</feature>
<evidence type="ECO:0000259" key="4">
    <source>
        <dbReference type="Pfam" id="PF08719"/>
    </source>
</evidence>
<feature type="compositionally biased region" description="Low complexity" evidence="2">
    <location>
        <begin position="289"/>
        <end position="299"/>
    </location>
</feature>
<feature type="region of interest" description="Disordered" evidence="2">
    <location>
        <begin position="287"/>
        <end position="453"/>
    </location>
</feature>
<gene>
    <name evidence="5" type="ORF">CAMP_LOCUS14957</name>
</gene>
<feature type="coiled-coil region" evidence="1">
    <location>
        <begin position="179"/>
        <end position="209"/>
    </location>
</feature>
<feature type="compositionally biased region" description="Basic and acidic residues" evidence="2">
    <location>
        <begin position="363"/>
        <end position="377"/>
    </location>
</feature>
<dbReference type="SUPFAM" id="SSF143990">
    <property type="entry name" value="YbiA-like"/>
    <property type="match status" value="1"/>
</dbReference>
<feature type="compositionally biased region" description="Polar residues" evidence="2">
    <location>
        <begin position="784"/>
        <end position="794"/>
    </location>
</feature>
<dbReference type="Pfam" id="PF03732">
    <property type="entry name" value="Retrotrans_gag"/>
    <property type="match status" value="1"/>
</dbReference>
<dbReference type="Pfam" id="PF08719">
    <property type="entry name" value="NADAR"/>
    <property type="match status" value="1"/>
</dbReference>
<feature type="domain" description="Retrotransposon gag" evidence="3">
    <location>
        <begin position="626"/>
        <end position="722"/>
    </location>
</feature>
<feature type="region of interest" description="Disordered" evidence="2">
    <location>
        <begin position="553"/>
        <end position="581"/>
    </location>
</feature>
<dbReference type="Proteomes" id="UP001152747">
    <property type="component" value="Unassembled WGS sequence"/>
</dbReference>
<dbReference type="InterPro" id="IPR037238">
    <property type="entry name" value="YbiA-like_sf"/>
</dbReference>
<feature type="domain" description="NADAR" evidence="4">
    <location>
        <begin position="21"/>
        <end position="184"/>
    </location>
</feature>
<dbReference type="OrthoDB" id="206452at2759"/>
<dbReference type="NCBIfam" id="TIGR02464">
    <property type="entry name" value="ribofla_fusion"/>
    <property type="match status" value="1"/>
</dbReference>
<dbReference type="CDD" id="cd15457">
    <property type="entry name" value="NADAR"/>
    <property type="match status" value="1"/>
</dbReference>
<feature type="region of interest" description="Disordered" evidence="2">
    <location>
        <begin position="784"/>
        <end position="850"/>
    </location>
</feature>
<dbReference type="InterPro" id="IPR005162">
    <property type="entry name" value="Retrotrans_gag_dom"/>
</dbReference>
<comment type="caution">
    <text evidence="5">The sequence shown here is derived from an EMBL/GenBank/DDBJ whole genome shotgun (WGS) entry which is preliminary data.</text>
</comment>
<feature type="compositionally biased region" description="Basic residues" evidence="2">
    <location>
        <begin position="316"/>
        <end position="350"/>
    </location>
</feature>
<dbReference type="Gene3D" id="1.10.357.40">
    <property type="entry name" value="YbiA-like"/>
    <property type="match status" value="1"/>
</dbReference>
<reference evidence="5" key="1">
    <citation type="submission" date="2022-11" db="EMBL/GenBank/DDBJ databases">
        <authorList>
            <person name="Kikuchi T."/>
        </authorList>
    </citation>
    <scope>NUCLEOTIDE SEQUENCE</scope>
    <source>
        <strain evidence="5">PS1010</strain>
    </source>
</reference>
<dbReference type="InterPro" id="IPR012816">
    <property type="entry name" value="NADAR"/>
</dbReference>
<proteinExistence type="predicted"/>
<sequence>MGTIRIRKNEVNSEFTLFFRKVSPFSNHFPCQFSSDQAIFQEQPETSEKAKMINFNCTEQFYMYNKATFFNDNKKMSDVLKSKNPKFMKKLASAFEITGYNEKLWASRKDEVMLKGSREKYQQNAHCRFFLFVSNGSQLLECSPYDKYWGIGRDLEEAEYYIPENMNGLNKLGQILDQVREELWNNEEYREERREIEKLMKKIDGYQIRVTRKLDLIYKDRANQQFARAIERPFKSLHSELDDEGLVLIPEWGRPPKIDQENEESLDCSSPPLICDFARIAKRKRMAVSSSSSDSSSSSNESEPNRLRVSKSPARSPRRSRSPQKYRRQSRSPRRTRSPRMMKSPSRIRGRSPAQSRLFLAIQERRARESRESQAKEQRKRRHSSSSSSSSSASSKSRTRSESPKMFGKKKKTSRSNSRDRKRRSKSKTRSRSPPKRTNRNRRSESESPNRMIVEIEKPKNDYNCYGHHQATPPRALVMEKKRRTVGLRRWLDFYKQESEEMELMKTIDRQQEEALARHERAHRRNLLLLQNQQRQQQQDRQIRQLRHLQDRIEDQEDDEEAPRNNQAPRQRMGEHAQQPAQPFLGRTIFLETPKFTGKGAFSSFVRKLNDFLNANLLDEEQGRRLLPSLLDGRARDAFENLTPEVREGPWNAMMDRLCDEIHTEDRQLIARTELGLIKQGGRTVEEFFKQCKELGNQAWPGEANRQIKEAMITSSFINGLKAEIRLHVQRSQPTSAEDAFKAARREEAIQSLESPENVAEAINNFSARIDSLAAKQEEVNFTSTNHWGNDTSDNQGNGNYNNNRPNKNRNNNDRSNGNNWSNRSNNRFNGDNNRPNDDWDYDRNGNDNQ</sequence>
<feature type="compositionally biased region" description="Basic residues" evidence="2">
    <location>
        <begin position="407"/>
        <end position="441"/>
    </location>
</feature>
<evidence type="ECO:0000313" key="5">
    <source>
        <dbReference type="EMBL" id="CAI5452320.1"/>
    </source>
</evidence>
<keyword evidence="6" id="KW-1185">Reference proteome</keyword>
<dbReference type="EMBL" id="CANHGI010000005">
    <property type="protein sequence ID" value="CAI5452320.1"/>
    <property type="molecule type" value="Genomic_DNA"/>
</dbReference>
<evidence type="ECO:0000313" key="6">
    <source>
        <dbReference type="Proteomes" id="UP001152747"/>
    </source>
</evidence>
<evidence type="ECO:0000259" key="3">
    <source>
        <dbReference type="Pfam" id="PF03732"/>
    </source>
</evidence>